<evidence type="ECO:0000313" key="2">
    <source>
        <dbReference type="EMBL" id="KIW10699.1"/>
    </source>
</evidence>
<proteinExistence type="predicted"/>
<accession>A0A0D2BH67</accession>
<dbReference type="GO" id="GO:0000981">
    <property type="term" value="F:DNA-binding transcription factor activity, RNA polymerase II-specific"/>
    <property type="evidence" value="ECO:0007669"/>
    <property type="project" value="TreeGrafter"/>
</dbReference>
<dbReference type="OrthoDB" id="4369384at2759"/>
<dbReference type="GO" id="GO:0045944">
    <property type="term" value="P:positive regulation of transcription by RNA polymerase II"/>
    <property type="evidence" value="ECO:0007669"/>
    <property type="project" value="TreeGrafter"/>
</dbReference>
<evidence type="ECO:0008006" key="4">
    <source>
        <dbReference type="Google" id="ProtNLM"/>
    </source>
</evidence>
<dbReference type="PANTHER" id="PTHR31644">
    <property type="entry name" value="TRANSCRIPTIONAL ACTIVATOR ARO80-RELATED"/>
    <property type="match status" value="1"/>
</dbReference>
<dbReference type="GO" id="GO:0009074">
    <property type="term" value="P:aromatic amino acid family catabolic process"/>
    <property type="evidence" value="ECO:0007669"/>
    <property type="project" value="TreeGrafter"/>
</dbReference>
<dbReference type="HOGENOM" id="CLU_389806_0_0_1"/>
<dbReference type="GeneID" id="27338746"/>
<feature type="compositionally biased region" description="Polar residues" evidence="1">
    <location>
        <begin position="35"/>
        <end position="55"/>
    </location>
</feature>
<dbReference type="Proteomes" id="UP000053328">
    <property type="component" value="Unassembled WGS sequence"/>
</dbReference>
<dbReference type="InterPro" id="IPR052780">
    <property type="entry name" value="AAA_Catabolism_Regulators"/>
</dbReference>
<dbReference type="EMBL" id="KN847500">
    <property type="protein sequence ID" value="KIW10699.1"/>
    <property type="molecule type" value="Genomic_DNA"/>
</dbReference>
<dbReference type="GO" id="GO:0005634">
    <property type="term" value="C:nucleus"/>
    <property type="evidence" value="ECO:0007669"/>
    <property type="project" value="TreeGrafter"/>
</dbReference>
<dbReference type="STRING" id="91928.A0A0D2BH67"/>
<reference evidence="2 3" key="1">
    <citation type="submission" date="2015-01" db="EMBL/GenBank/DDBJ databases">
        <title>The Genome Sequence of Exophiala spinifera CBS89968.</title>
        <authorList>
            <consortium name="The Broad Institute Genomics Platform"/>
            <person name="Cuomo C."/>
            <person name="de Hoog S."/>
            <person name="Gorbushina A."/>
            <person name="Stielow B."/>
            <person name="Teixiera M."/>
            <person name="Abouelleil A."/>
            <person name="Chapman S.B."/>
            <person name="Priest M."/>
            <person name="Young S.K."/>
            <person name="Wortman J."/>
            <person name="Nusbaum C."/>
            <person name="Birren B."/>
        </authorList>
    </citation>
    <scope>NUCLEOTIDE SEQUENCE [LARGE SCALE GENOMIC DNA]</scope>
    <source>
        <strain evidence="2 3">CBS 89968</strain>
    </source>
</reference>
<evidence type="ECO:0000313" key="3">
    <source>
        <dbReference type="Proteomes" id="UP000053328"/>
    </source>
</evidence>
<dbReference type="RefSeq" id="XP_016230915.1">
    <property type="nucleotide sequence ID" value="XM_016385971.1"/>
</dbReference>
<name>A0A0D2BH67_9EURO</name>
<keyword evidence="3" id="KW-1185">Reference proteome</keyword>
<dbReference type="VEuPathDB" id="FungiDB:PV08_11663"/>
<feature type="region of interest" description="Disordered" evidence="1">
    <location>
        <begin position="35"/>
        <end position="67"/>
    </location>
</feature>
<organism evidence="2 3">
    <name type="scientific">Exophiala spinifera</name>
    <dbReference type="NCBI Taxonomy" id="91928"/>
    <lineage>
        <taxon>Eukaryota</taxon>
        <taxon>Fungi</taxon>
        <taxon>Dikarya</taxon>
        <taxon>Ascomycota</taxon>
        <taxon>Pezizomycotina</taxon>
        <taxon>Eurotiomycetes</taxon>
        <taxon>Chaetothyriomycetidae</taxon>
        <taxon>Chaetothyriales</taxon>
        <taxon>Herpotrichiellaceae</taxon>
        <taxon>Exophiala</taxon>
    </lineage>
</organism>
<dbReference type="AlphaFoldDB" id="A0A0D2BH67"/>
<protein>
    <recommendedName>
        <fullName evidence="4">Transcription factor domain-containing protein</fullName>
    </recommendedName>
</protein>
<evidence type="ECO:0000256" key="1">
    <source>
        <dbReference type="SAM" id="MobiDB-lite"/>
    </source>
</evidence>
<dbReference type="PANTHER" id="PTHR31644:SF2">
    <property type="entry name" value="TRANSCRIPTIONAL ACTIVATOR ARO80-RELATED"/>
    <property type="match status" value="1"/>
</dbReference>
<sequence length="708" mass="80727">MAEDCETASQSRIDSEMVLHEASFSDTTSIQLAQTSIPASSQRPADNSSQTQTDFDSLRSITDRERDATTQGIVETALHDDTDALHLLFDATSQRTPRDRQPVIREGQYLYTDVPDMLASRHTHATVVNATHPDTASWREMFKVLPVLQDDQIRLWARFPPCIQRIVSPQEVLMYIEYFFVVLNKQMPIISDWFHNKSHHEVLMREESILCYSILTISSRLLVLPGHNGRSRGYLLHDHFFKYVQEGIQSLLWGLPLGQRSGISAVGAIESLILLTQWVGCSRLTTSSNLVFTSSSNPAVYTCSSLPSIYHGQEWRFLNPAQDHMRVRKILKRAQQQPWHFVLILCAATVAAENGLYDKRQRKREVLEICQNQPSRLPHIQQILYIYTSHLVGRLKRPNPLAAVSIPDLKEEINAAIARSSVRHQPDWQPVLNGWLDLVELGQVASQVFCNPSQSTTKATNEGKSLTMVRHFTQALSQWWENFETLTMPKAFRCNMEVEYQYLRILIQATILQSQSKQDSASISRQLGVQHELSPDLRTWSQEISTSCCTVYDVVAELHEMEALRAITAPLLLRIVTVCMFGLKVLLITRFAADKLLSSLIGAIVALRSCSVDDLHLAKYYAQLLEHLVEISKIRCISSHESTHSRPDGFSNATEHMDKDFDSHHKERLNLFDDPFPIDWDDWLAYQFDPALANMFEFGDNEQTLLPR</sequence>
<gene>
    <name evidence="2" type="ORF">PV08_11663</name>
</gene>